<dbReference type="EMBL" id="JAGTPG010000001">
    <property type="protein sequence ID" value="MBR8638859.1"/>
    <property type="molecule type" value="Genomic_DNA"/>
</dbReference>
<proteinExistence type="predicted"/>
<keyword evidence="1" id="KW-0472">Membrane</keyword>
<evidence type="ECO:0000313" key="2">
    <source>
        <dbReference type="EMBL" id="MBR8638859.1"/>
    </source>
</evidence>
<keyword evidence="1" id="KW-0812">Transmembrane</keyword>
<comment type="caution">
    <text evidence="2">The sequence shown here is derived from an EMBL/GenBank/DDBJ whole genome shotgun (WGS) entry which is preliminary data.</text>
</comment>
<evidence type="ECO:0000256" key="1">
    <source>
        <dbReference type="SAM" id="Phobius"/>
    </source>
</evidence>
<keyword evidence="1" id="KW-1133">Transmembrane helix</keyword>
<gene>
    <name evidence="2" type="ORF">KEF29_04855</name>
</gene>
<protein>
    <submittedName>
        <fullName evidence="2">Uncharacterized protein</fullName>
    </submittedName>
</protein>
<dbReference type="AlphaFoldDB" id="A0A941F989"/>
<organism evidence="2 3">
    <name type="scientific">Streptomyces tuirus</name>
    <dbReference type="NCBI Taxonomy" id="68278"/>
    <lineage>
        <taxon>Bacteria</taxon>
        <taxon>Bacillati</taxon>
        <taxon>Actinomycetota</taxon>
        <taxon>Actinomycetes</taxon>
        <taxon>Kitasatosporales</taxon>
        <taxon>Streptomycetaceae</taxon>
        <taxon>Streptomyces</taxon>
    </lineage>
</organism>
<name>A0A941F989_9ACTN</name>
<sequence>MVLASAVAVGVTSLESALLLALLFLALLVPRAARLPALLDLLVCAALTWATWSQVWHWYRVVGWYDTVVHFVTPGRSLLPCTCCSPVSGCCPHPMTCACVVPPSP</sequence>
<dbReference type="Proteomes" id="UP000682308">
    <property type="component" value="Unassembled WGS sequence"/>
</dbReference>
<keyword evidence="3" id="KW-1185">Reference proteome</keyword>
<feature type="transmembrane region" description="Helical" evidence="1">
    <location>
        <begin position="6"/>
        <end position="29"/>
    </location>
</feature>
<accession>A0A941F989</accession>
<evidence type="ECO:0000313" key="3">
    <source>
        <dbReference type="Proteomes" id="UP000682308"/>
    </source>
</evidence>
<reference evidence="2 3" key="1">
    <citation type="submission" date="2021-04" db="EMBL/GenBank/DDBJ databases">
        <title>Characterization of the biosynthetic gene cluster of new lipopeptides with antitumor activity in the genome of the marine Streptomyces PHM034.</title>
        <authorList>
            <person name="Ceniceros A."/>
            <person name="Canedo L."/>
            <person name="Mendez C."/>
            <person name="Olano C."/>
            <person name="Schleissner C."/>
            <person name="Cuevas C."/>
            <person name="De La Calle F."/>
            <person name="Salas J.A."/>
        </authorList>
    </citation>
    <scope>NUCLEOTIDE SEQUENCE [LARGE SCALE GENOMIC DNA]</scope>
    <source>
        <strain evidence="2 3">PHM034</strain>
    </source>
</reference>